<dbReference type="GO" id="GO:0005109">
    <property type="term" value="F:frizzled binding"/>
    <property type="evidence" value="ECO:0007669"/>
    <property type="project" value="TreeGrafter"/>
</dbReference>
<dbReference type="Ensembl" id="ENSFTIT00000008420.1">
    <property type="protein sequence ID" value="ENSFTIP00000008058.1"/>
    <property type="gene ID" value="ENSFTIG00000005457.1"/>
</dbReference>
<dbReference type="PANTHER" id="PTHR12027:SF101">
    <property type="entry name" value="PROTEIN WNT-4"/>
    <property type="match status" value="1"/>
</dbReference>
<feature type="chain" id="PRO_5034612135" description="Protein Wnt" evidence="11">
    <location>
        <begin position="23"/>
        <end position="202"/>
    </location>
</feature>
<comment type="similarity">
    <text evidence="2 10">Belongs to the Wnt family.</text>
</comment>
<name>A0A8C4U6N4_FALTI</name>
<dbReference type="PANTHER" id="PTHR12027">
    <property type="entry name" value="WNT RELATED"/>
    <property type="match status" value="1"/>
</dbReference>
<evidence type="ECO:0000256" key="10">
    <source>
        <dbReference type="RuleBase" id="RU003500"/>
    </source>
</evidence>
<comment type="function">
    <text evidence="10">Ligand for members of the frizzled family of seven transmembrane receptors.</text>
</comment>
<evidence type="ECO:0000256" key="1">
    <source>
        <dbReference type="ARBA" id="ARBA00004498"/>
    </source>
</evidence>
<protein>
    <recommendedName>
        <fullName evidence="10">Protein Wnt</fullName>
    </recommendedName>
</protein>
<accession>A0A8C4U6N4</accession>
<keyword evidence="9" id="KW-0449">Lipoprotein</keyword>
<dbReference type="GO" id="GO:0005615">
    <property type="term" value="C:extracellular space"/>
    <property type="evidence" value="ECO:0007669"/>
    <property type="project" value="TreeGrafter"/>
</dbReference>
<dbReference type="GO" id="GO:0060070">
    <property type="term" value="P:canonical Wnt signaling pathway"/>
    <property type="evidence" value="ECO:0007669"/>
    <property type="project" value="TreeGrafter"/>
</dbReference>
<organism evidence="12 13">
    <name type="scientific">Falco tinnunculus</name>
    <name type="common">Common kestrel</name>
    <dbReference type="NCBI Taxonomy" id="100819"/>
    <lineage>
        <taxon>Eukaryota</taxon>
        <taxon>Metazoa</taxon>
        <taxon>Chordata</taxon>
        <taxon>Craniata</taxon>
        <taxon>Vertebrata</taxon>
        <taxon>Euteleostomi</taxon>
        <taxon>Archelosauria</taxon>
        <taxon>Archosauria</taxon>
        <taxon>Dinosauria</taxon>
        <taxon>Saurischia</taxon>
        <taxon>Theropoda</taxon>
        <taxon>Coelurosauria</taxon>
        <taxon>Aves</taxon>
        <taxon>Neognathae</taxon>
        <taxon>Neoaves</taxon>
        <taxon>Telluraves</taxon>
        <taxon>Australaves</taxon>
        <taxon>Falconiformes</taxon>
        <taxon>Falconidae</taxon>
        <taxon>Falco</taxon>
    </lineage>
</organism>
<dbReference type="InterPro" id="IPR005817">
    <property type="entry name" value="Wnt"/>
</dbReference>
<reference evidence="12" key="1">
    <citation type="submission" date="2025-08" db="UniProtKB">
        <authorList>
            <consortium name="Ensembl"/>
        </authorList>
    </citation>
    <scope>IDENTIFICATION</scope>
</reference>
<evidence type="ECO:0000256" key="7">
    <source>
        <dbReference type="ARBA" id="ARBA00023157"/>
    </source>
</evidence>
<proteinExistence type="inferred from homology"/>
<evidence type="ECO:0000256" key="3">
    <source>
        <dbReference type="ARBA" id="ARBA00022473"/>
    </source>
</evidence>
<evidence type="ECO:0000256" key="5">
    <source>
        <dbReference type="ARBA" id="ARBA00022530"/>
    </source>
</evidence>
<keyword evidence="13" id="KW-1185">Reference proteome</keyword>
<evidence type="ECO:0000256" key="2">
    <source>
        <dbReference type="ARBA" id="ARBA00005683"/>
    </source>
</evidence>
<dbReference type="Proteomes" id="UP000694562">
    <property type="component" value="Unplaced"/>
</dbReference>
<feature type="signal peptide" evidence="11">
    <location>
        <begin position="1"/>
        <end position="22"/>
    </location>
</feature>
<evidence type="ECO:0000313" key="13">
    <source>
        <dbReference type="Proteomes" id="UP000694562"/>
    </source>
</evidence>
<keyword evidence="11" id="KW-0732">Signal</keyword>
<keyword evidence="8" id="KW-0325">Glycoprotein</keyword>
<sequence>AAWSCQVCLAWRFCLLPTGYLAEETSLQVALQGPGGCKGLTGLVEEQVRICQRQVEAMDAVKRGAELAAKECQHQFRSRRWNCSTLQGLQVFGTREAAFTHAISAAGIAFAVTRACSPAASFTGAAPSSASSAGTLRRCTAAAAGRRGPKAAGGERWRSRERCRGDTARGGAEELWGFPALLDGSGGPAQQPLASLTGLFVV</sequence>
<dbReference type="AlphaFoldDB" id="A0A8C4U6N4"/>
<evidence type="ECO:0000313" key="12">
    <source>
        <dbReference type="Ensembl" id="ENSFTIP00000008058.1"/>
    </source>
</evidence>
<keyword evidence="4" id="KW-0964">Secreted</keyword>
<reference evidence="12" key="2">
    <citation type="submission" date="2025-09" db="UniProtKB">
        <authorList>
            <consortium name="Ensembl"/>
        </authorList>
    </citation>
    <scope>IDENTIFICATION</scope>
</reference>
<keyword evidence="7" id="KW-1015">Disulfide bond</keyword>
<evidence type="ECO:0000256" key="9">
    <source>
        <dbReference type="ARBA" id="ARBA00023288"/>
    </source>
</evidence>
<evidence type="ECO:0000256" key="4">
    <source>
        <dbReference type="ARBA" id="ARBA00022525"/>
    </source>
</evidence>
<evidence type="ECO:0000256" key="11">
    <source>
        <dbReference type="SAM" id="SignalP"/>
    </source>
</evidence>
<dbReference type="GO" id="GO:0030182">
    <property type="term" value="P:neuron differentiation"/>
    <property type="evidence" value="ECO:0007669"/>
    <property type="project" value="TreeGrafter"/>
</dbReference>
<dbReference type="Pfam" id="PF00110">
    <property type="entry name" value="wnt"/>
    <property type="match status" value="1"/>
</dbReference>
<comment type="subcellular location">
    <subcellularLocation>
        <location evidence="1 10">Secreted</location>
        <location evidence="1 10">Extracellular space</location>
        <location evidence="1 10">Extracellular matrix</location>
    </subcellularLocation>
</comment>
<dbReference type="SMART" id="SM00097">
    <property type="entry name" value="WNT1"/>
    <property type="match status" value="1"/>
</dbReference>
<evidence type="ECO:0000256" key="6">
    <source>
        <dbReference type="ARBA" id="ARBA00022687"/>
    </source>
</evidence>
<dbReference type="GO" id="GO:0005125">
    <property type="term" value="F:cytokine activity"/>
    <property type="evidence" value="ECO:0007669"/>
    <property type="project" value="TreeGrafter"/>
</dbReference>
<dbReference type="GO" id="GO:0045165">
    <property type="term" value="P:cell fate commitment"/>
    <property type="evidence" value="ECO:0007669"/>
    <property type="project" value="TreeGrafter"/>
</dbReference>
<evidence type="ECO:0000256" key="8">
    <source>
        <dbReference type="ARBA" id="ARBA00023180"/>
    </source>
</evidence>
<keyword evidence="6 10" id="KW-0879">Wnt signaling pathway</keyword>
<keyword evidence="3 10" id="KW-0217">Developmental protein</keyword>
<keyword evidence="5" id="KW-0272">Extracellular matrix</keyword>